<feature type="region of interest" description="Disordered" evidence="1">
    <location>
        <begin position="714"/>
        <end position="767"/>
    </location>
</feature>
<feature type="compositionally biased region" description="Basic and acidic residues" evidence="1">
    <location>
        <begin position="830"/>
        <end position="841"/>
    </location>
</feature>
<keyword evidence="3" id="KW-1185">Reference proteome</keyword>
<feature type="region of interest" description="Disordered" evidence="1">
    <location>
        <begin position="895"/>
        <end position="921"/>
    </location>
</feature>
<organism evidence="2 3">
    <name type="scientific">Rhamnusium bicolor</name>
    <dbReference type="NCBI Taxonomy" id="1586634"/>
    <lineage>
        <taxon>Eukaryota</taxon>
        <taxon>Metazoa</taxon>
        <taxon>Ecdysozoa</taxon>
        <taxon>Arthropoda</taxon>
        <taxon>Hexapoda</taxon>
        <taxon>Insecta</taxon>
        <taxon>Pterygota</taxon>
        <taxon>Neoptera</taxon>
        <taxon>Endopterygota</taxon>
        <taxon>Coleoptera</taxon>
        <taxon>Polyphaga</taxon>
        <taxon>Cucujiformia</taxon>
        <taxon>Chrysomeloidea</taxon>
        <taxon>Cerambycidae</taxon>
        <taxon>Lepturinae</taxon>
        <taxon>Rhagiini</taxon>
        <taxon>Rhamnusium</taxon>
    </lineage>
</organism>
<feature type="compositionally biased region" description="Basic and acidic residues" evidence="1">
    <location>
        <begin position="433"/>
        <end position="449"/>
    </location>
</feature>
<proteinExistence type="predicted"/>
<evidence type="ECO:0000313" key="3">
    <source>
        <dbReference type="Proteomes" id="UP001162156"/>
    </source>
</evidence>
<evidence type="ECO:0000256" key="1">
    <source>
        <dbReference type="SAM" id="MobiDB-lite"/>
    </source>
</evidence>
<feature type="compositionally biased region" description="Polar residues" evidence="1">
    <location>
        <begin position="94"/>
        <end position="104"/>
    </location>
</feature>
<feature type="region of interest" description="Disordered" evidence="1">
    <location>
        <begin position="465"/>
        <end position="493"/>
    </location>
</feature>
<feature type="compositionally biased region" description="Polar residues" evidence="1">
    <location>
        <begin position="714"/>
        <end position="760"/>
    </location>
</feature>
<feature type="compositionally biased region" description="Basic and acidic residues" evidence="1">
    <location>
        <begin position="105"/>
        <end position="130"/>
    </location>
</feature>
<feature type="region of interest" description="Disordered" evidence="1">
    <location>
        <begin position="812"/>
        <end position="855"/>
    </location>
</feature>
<feature type="region of interest" description="Disordered" evidence="1">
    <location>
        <begin position="1"/>
        <end position="21"/>
    </location>
</feature>
<feature type="region of interest" description="Disordered" evidence="1">
    <location>
        <begin position="430"/>
        <end position="449"/>
    </location>
</feature>
<feature type="compositionally biased region" description="Polar residues" evidence="1">
    <location>
        <begin position="1257"/>
        <end position="1272"/>
    </location>
</feature>
<feature type="compositionally biased region" description="Polar residues" evidence="1">
    <location>
        <begin position="466"/>
        <end position="482"/>
    </location>
</feature>
<feature type="region of interest" description="Disordered" evidence="1">
    <location>
        <begin position="1239"/>
        <end position="1292"/>
    </location>
</feature>
<name>A0AAV8ZVZ8_9CUCU</name>
<feature type="compositionally biased region" description="Polar residues" evidence="1">
    <location>
        <begin position="902"/>
        <end position="918"/>
    </location>
</feature>
<comment type="caution">
    <text evidence="2">The sequence shown here is derived from an EMBL/GenBank/DDBJ whole genome shotgun (WGS) entry which is preliminary data.</text>
</comment>
<gene>
    <name evidence="2" type="ORF">NQ314_000715</name>
</gene>
<reference evidence="2" key="1">
    <citation type="journal article" date="2023" name="Insect Mol. Biol.">
        <title>Genome sequencing provides insights into the evolution of gene families encoding plant cell wall-degrading enzymes in longhorned beetles.</title>
        <authorList>
            <person name="Shin N.R."/>
            <person name="Okamura Y."/>
            <person name="Kirsch R."/>
            <person name="Pauchet Y."/>
        </authorList>
    </citation>
    <scope>NUCLEOTIDE SEQUENCE</scope>
    <source>
        <strain evidence="2">RBIC_L_NR</strain>
    </source>
</reference>
<feature type="compositionally biased region" description="Polar residues" evidence="1">
    <location>
        <begin position="275"/>
        <end position="295"/>
    </location>
</feature>
<accession>A0AAV8ZVZ8</accession>
<feature type="compositionally biased region" description="Basic residues" evidence="1">
    <location>
        <begin position="1282"/>
        <end position="1292"/>
    </location>
</feature>
<feature type="region of interest" description="Disordered" evidence="1">
    <location>
        <begin position="643"/>
        <end position="678"/>
    </location>
</feature>
<dbReference type="EMBL" id="JANEYF010000210">
    <property type="protein sequence ID" value="KAJ8971458.1"/>
    <property type="molecule type" value="Genomic_DNA"/>
</dbReference>
<feature type="region of interest" description="Disordered" evidence="1">
    <location>
        <begin position="93"/>
        <end position="226"/>
    </location>
</feature>
<feature type="compositionally biased region" description="Basic and acidic residues" evidence="1">
    <location>
        <begin position="206"/>
        <end position="222"/>
    </location>
</feature>
<feature type="region of interest" description="Disordered" evidence="1">
    <location>
        <begin position="275"/>
        <end position="299"/>
    </location>
</feature>
<feature type="compositionally biased region" description="Polar residues" evidence="1">
    <location>
        <begin position="651"/>
        <end position="668"/>
    </location>
</feature>
<feature type="region of interest" description="Disordered" evidence="1">
    <location>
        <begin position="521"/>
        <end position="552"/>
    </location>
</feature>
<sequence>MESPISKPKHDDTFAENNESSYIKSASNLTSTDDNKEVIEKKYFTSVTTIEITEINTDDKSNADTDDLVILRRDPNTQKNLINKTAYAKLHRTLSPSRNSSSVDNLKEKYETTTKPDLIDVKTDTNEDNKTNQNSKLKRTSPIKLDEETVQSLKNKYSPASFGYPRTASRNSKLPIPKPRGAVKSQIIHPSSKQPEKNKLRYSLNVDKKSNSKDENSNELYRKNSSSSGEFISIVTRSDSDTSKIFGKDKKRKEDEKNKLHHKENVANAENIQNETNAFSRQSTYRHTTGGNSNIKPKESNLTRADSVKYTQQEPYITKEMEDRYAQMHVSQFNHIKQGFEHPTSDPISHPTDYVPMEKPIVKNNPGPTNYMNMPNVRKYIDTSSSASTLESDMSNVYRNDILAAINKEQIFRDDHESINDNLNTFKSIRFGENNKDNSRDTPPRAQELRQDVRLVNPKALIPINSERSLPNPYQNNETSPVQKPLISPKPILTDKTEKNPYFEETYGTVFDSLEYSQGRSRRLQRVPSKTNDVRGIQKPPRSPSFEPTKLKLPPNREIIPLSPRVKSPIPHDNVSTEKIIATELLKPTKSPTPTRKTNTILSSPSHQKLEIDIDYPDNINNERNENTFESSSLSLKPPISKIYTRRSPEGPNSSINSLTKQRISQHSPAFDSKGLNQISPASEDLDYFYSKHRRSQASPVIRNQEKITTNAMVHANSSNTRTPTPNSLLITRSSSPLRPQSARSSTPVDLRISPSSKSSPQKEDMRKSVEAYYWKEIKKLKEQENFDIYLYEMQMMPYGYAEDPISIRRSRSLSPTSHRNSRRSLSLPRDPRPNKVKEVPENSYGRMPPDSIPEGRAVVNQQLPQRNIMYGQLKNYPTNFRRNAPERRTIEVFSSSRDETQSLQSWPTKNGFTQSPPQRRIENNRNSALEDDVFLPNTPRSGNEIYGYTNKMPNVQYSYGPNTNEDIYYTSRQHLAHQKEPLYGPNPNMRYRQTKTVEYGPQDEYLYGQPRDAVSAPYALTRHGSIQIQEPLYGQRQAIHRRMSYDNASLNSSGQRRAPEPQYVNKQQIPPQNQVDPRFGYKREIIMKDEIFGQFGGYVLQNNNEARYLQNKQLLNPNHSSKQSVVEPIYGRGGPKQVSVRNKVCDIYGQIHDRDSPSLTSPGQIRKSGVILGQLQSNPGSPEVVRQSYSHLSNEQFARNTRLTASANDMYRRYPNTDPRYRSDVVYGGVRYVYQEAGAPTRPLPPVPKDKKVLLQNNSGKSDTESASDASEMQRVLKSSAKNKKRSFFGK</sequence>
<dbReference type="Proteomes" id="UP001162156">
    <property type="component" value="Unassembled WGS sequence"/>
</dbReference>
<protein>
    <submittedName>
        <fullName evidence="2">Uncharacterized protein</fullName>
    </submittedName>
</protein>
<evidence type="ECO:0000313" key="2">
    <source>
        <dbReference type="EMBL" id="KAJ8971458.1"/>
    </source>
</evidence>